<keyword evidence="2" id="KW-0812">Transmembrane</keyword>
<dbReference type="RefSeq" id="WP_146851498.1">
    <property type="nucleotide sequence ID" value="NZ_BKAG01000023.1"/>
</dbReference>
<protein>
    <submittedName>
        <fullName evidence="3">Uncharacterized protein</fullName>
    </submittedName>
</protein>
<name>A0A512MB37_9BACT</name>
<gene>
    <name evidence="3" type="ORF">BGE01nite_32290</name>
</gene>
<organism evidence="3 4">
    <name type="scientific">Brevifollis gellanilyticus</name>
    <dbReference type="NCBI Taxonomy" id="748831"/>
    <lineage>
        <taxon>Bacteria</taxon>
        <taxon>Pseudomonadati</taxon>
        <taxon>Verrucomicrobiota</taxon>
        <taxon>Verrucomicrobiia</taxon>
        <taxon>Verrucomicrobiales</taxon>
        <taxon>Verrucomicrobiaceae</taxon>
    </lineage>
</organism>
<evidence type="ECO:0000256" key="1">
    <source>
        <dbReference type="SAM" id="MobiDB-lite"/>
    </source>
</evidence>
<accession>A0A512MB37</accession>
<feature type="compositionally biased region" description="Basic and acidic residues" evidence="1">
    <location>
        <begin position="1"/>
        <end position="20"/>
    </location>
</feature>
<evidence type="ECO:0000256" key="2">
    <source>
        <dbReference type="SAM" id="Phobius"/>
    </source>
</evidence>
<keyword evidence="2" id="KW-1133">Transmembrane helix</keyword>
<keyword evidence="4" id="KW-1185">Reference proteome</keyword>
<proteinExistence type="predicted"/>
<feature type="transmembrane region" description="Helical" evidence="2">
    <location>
        <begin position="39"/>
        <end position="56"/>
    </location>
</feature>
<feature type="transmembrane region" description="Helical" evidence="2">
    <location>
        <begin position="68"/>
        <end position="88"/>
    </location>
</feature>
<comment type="caution">
    <text evidence="3">The sequence shown here is derived from an EMBL/GenBank/DDBJ whole genome shotgun (WGS) entry which is preliminary data.</text>
</comment>
<feature type="transmembrane region" description="Helical" evidence="2">
    <location>
        <begin position="94"/>
        <end position="117"/>
    </location>
</feature>
<feature type="region of interest" description="Disordered" evidence="1">
    <location>
        <begin position="1"/>
        <end position="26"/>
    </location>
</feature>
<dbReference type="Proteomes" id="UP000321577">
    <property type="component" value="Unassembled WGS sequence"/>
</dbReference>
<sequence length="167" mass="18691">MHDSETDTTSRQEDAGDATRSETLSDGDLPLHMRPLPQWAWMLSVLVFPASVFLAFGAARLLSWSRALVLAVVSGVSSIGFVQLMVYLESHDVSWWITGLTNLAGFVMYLGWGFLIYRIGLRHGLWTPTARKLWRAIGWGMVGMIMLSAFLHLILAVLTLVRAWRGE</sequence>
<feature type="transmembrane region" description="Helical" evidence="2">
    <location>
        <begin position="137"/>
        <end position="161"/>
    </location>
</feature>
<dbReference type="EMBL" id="BKAG01000023">
    <property type="protein sequence ID" value="GEP43938.1"/>
    <property type="molecule type" value="Genomic_DNA"/>
</dbReference>
<evidence type="ECO:0000313" key="4">
    <source>
        <dbReference type="Proteomes" id="UP000321577"/>
    </source>
</evidence>
<evidence type="ECO:0000313" key="3">
    <source>
        <dbReference type="EMBL" id="GEP43938.1"/>
    </source>
</evidence>
<keyword evidence="2" id="KW-0472">Membrane</keyword>
<dbReference type="AlphaFoldDB" id="A0A512MB37"/>
<reference evidence="3 4" key="1">
    <citation type="submission" date="2019-07" db="EMBL/GenBank/DDBJ databases">
        <title>Whole genome shotgun sequence of Brevifollis gellanilyticus NBRC 108608.</title>
        <authorList>
            <person name="Hosoyama A."/>
            <person name="Uohara A."/>
            <person name="Ohji S."/>
            <person name="Ichikawa N."/>
        </authorList>
    </citation>
    <scope>NUCLEOTIDE SEQUENCE [LARGE SCALE GENOMIC DNA]</scope>
    <source>
        <strain evidence="3 4">NBRC 108608</strain>
    </source>
</reference>